<feature type="transmembrane region" description="Helical" evidence="5">
    <location>
        <begin position="365"/>
        <end position="385"/>
    </location>
</feature>
<protein>
    <submittedName>
        <fullName evidence="7">Slc36a-2</fullName>
    </submittedName>
</protein>
<evidence type="ECO:0000259" key="6">
    <source>
        <dbReference type="Pfam" id="PF01490"/>
    </source>
</evidence>
<organism evidence="7">
    <name type="scientific">Schmidtea mediterranea</name>
    <name type="common">Freshwater planarian flatworm</name>
    <dbReference type="NCBI Taxonomy" id="79327"/>
    <lineage>
        <taxon>Eukaryota</taxon>
        <taxon>Metazoa</taxon>
        <taxon>Spiralia</taxon>
        <taxon>Lophotrochozoa</taxon>
        <taxon>Platyhelminthes</taxon>
        <taxon>Rhabditophora</taxon>
        <taxon>Seriata</taxon>
        <taxon>Tricladida</taxon>
        <taxon>Continenticola</taxon>
        <taxon>Geoplanoidea</taxon>
        <taxon>Dugesiidae</taxon>
        <taxon>Schmidtea</taxon>
    </lineage>
</organism>
<proteinExistence type="evidence at transcript level"/>
<evidence type="ECO:0000256" key="4">
    <source>
        <dbReference type="ARBA" id="ARBA00023136"/>
    </source>
</evidence>
<accession>A0A0H3YFA5</accession>
<feature type="transmembrane region" description="Helical" evidence="5">
    <location>
        <begin position="179"/>
        <end position="196"/>
    </location>
</feature>
<feature type="transmembrane region" description="Helical" evidence="5">
    <location>
        <begin position="241"/>
        <end position="259"/>
    </location>
</feature>
<dbReference type="Pfam" id="PF01490">
    <property type="entry name" value="Aa_trans"/>
    <property type="match status" value="1"/>
</dbReference>
<keyword evidence="4 5" id="KW-0472">Membrane</keyword>
<feature type="transmembrane region" description="Helical" evidence="5">
    <location>
        <begin position="271"/>
        <end position="298"/>
    </location>
</feature>
<feature type="transmembrane region" description="Helical" evidence="5">
    <location>
        <begin position="73"/>
        <end position="95"/>
    </location>
</feature>
<feature type="transmembrane region" description="Helical" evidence="5">
    <location>
        <begin position="391"/>
        <end position="414"/>
    </location>
</feature>
<feature type="transmembrane region" description="Helical" evidence="5">
    <location>
        <begin position="435"/>
        <end position="457"/>
    </location>
</feature>
<dbReference type="OrthoDB" id="1684102at2759"/>
<feature type="transmembrane region" description="Helical" evidence="5">
    <location>
        <begin position="318"/>
        <end position="344"/>
    </location>
</feature>
<dbReference type="GO" id="GO:0005774">
    <property type="term" value="C:vacuolar membrane"/>
    <property type="evidence" value="ECO:0007669"/>
    <property type="project" value="TreeGrafter"/>
</dbReference>
<dbReference type="PANTHER" id="PTHR22950">
    <property type="entry name" value="AMINO ACID TRANSPORTER"/>
    <property type="match status" value="1"/>
</dbReference>
<gene>
    <name evidence="7" type="primary">slc36a-2</name>
</gene>
<feature type="transmembrane region" description="Helical" evidence="5">
    <location>
        <begin position="203"/>
        <end position="221"/>
    </location>
</feature>
<sequence length="459" mass="50998">MYGCINDDKQISELKSITSNGEMNEETLIDVEEDPHLSDSSNISSNAALMNLIKGNIGTGILAMPAVIKYAGIPLGMLLIICVGALSTYLTHILLRCAQTLVDKYGVDRATLDYTETVGGVFEFGPSRLQRYKKLMKILTNVFMIITQIGFCCAYMLFISDNIKSFVEDHFSKKVRLEIVGAAVMGLLLCMCWIKNLKIIARVAIFANISAILGIIMIMVYSIMGIQDFTQFPTFTPFNDVLVAFGIVIFAFEAINLVLPIQNKMKYPERYVTRAGVINTAMVTVVCLYAAMGFYGFLKFGENTQGSITLNLKDAPSWLIPIQPLFVFSILVSYLLQIYIPVFICSKLIKKLECHQNKSSLVQKIQLKIIPPLIVIFSYVMAISIPHLDLMLALLGAISSSYLALILPPIINVVSRYSENDNRDWRFKLGVLSDVLIFLFGLIGFIGGTASSIYALIKQ</sequence>
<dbReference type="InterPro" id="IPR013057">
    <property type="entry name" value="AA_transpt_TM"/>
</dbReference>
<keyword evidence="3 5" id="KW-1133">Transmembrane helix</keyword>
<dbReference type="GO" id="GO:0015179">
    <property type="term" value="F:L-amino acid transmembrane transporter activity"/>
    <property type="evidence" value="ECO:0007669"/>
    <property type="project" value="TreeGrafter"/>
</dbReference>
<reference evidence="7" key="1">
    <citation type="journal article" date="2015" name="Elife">
        <title>Stem cells and fluid flow drive cyst formation in an invertebrate excretory organ.</title>
        <authorList>
            <person name="Thi-Kim Vu H."/>
            <person name="Rink J.C."/>
            <person name="McKinney S.A."/>
            <person name="McClain M."/>
            <person name="Lakshmanaperumal N."/>
            <person name="Alexander R."/>
            <person name="Sanchez Alvarado A."/>
        </authorList>
    </citation>
    <scope>NUCLEOTIDE SEQUENCE</scope>
</reference>
<name>A0A0H3YFA5_SCHMD</name>
<dbReference type="Gene3D" id="1.20.1740.10">
    <property type="entry name" value="Amino acid/polyamine transporter I"/>
    <property type="match status" value="1"/>
</dbReference>
<dbReference type="AlphaFoldDB" id="A0A0H3YFA5"/>
<evidence type="ECO:0000256" key="5">
    <source>
        <dbReference type="SAM" id="Phobius"/>
    </source>
</evidence>
<dbReference type="EMBL" id="KT163705">
    <property type="protein sequence ID" value="AKN21655.1"/>
    <property type="molecule type" value="mRNA"/>
</dbReference>
<comment type="subcellular location">
    <subcellularLocation>
        <location evidence="1">Membrane</location>
        <topology evidence="1">Multi-pass membrane protein</topology>
    </subcellularLocation>
</comment>
<evidence type="ECO:0000313" key="7">
    <source>
        <dbReference type="EMBL" id="AKN21655.1"/>
    </source>
</evidence>
<feature type="domain" description="Amino acid transporter transmembrane" evidence="6">
    <location>
        <begin position="42"/>
        <end position="453"/>
    </location>
</feature>
<evidence type="ECO:0000256" key="1">
    <source>
        <dbReference type="ARBA" id="ARBA00004141"/>
    </source>
</evidence>
<feature type="transmembrane region" description="Helical" evidence="5">
    <location>
        <begin position="138"/>
        <end position="159"/>
    </location>
</feature>
<evidence type="ECO:0000256" key="3">
    <source>
        <dbReference type="ARBA" id="ARBA00022989"/>
    </source>
</evidence>
<dbReference type="PANTHER" id="PTHR22950:SF349">
    <property type="entry name" value="AMINO ACID TRANSPORTER TRANSMEMBRANE DOMAIN-CONTAINING PROTEIN"/>
    <property type="match status" value="1"/>
</dbReference>
<keyword evidence="2 5" id="KW-0812">Transmembrane</keyword>
<evidence type="ECO:0000256" key="2">
    <source>
        <dbReference type="ARBA" id="ARBA00022692"/>
    </source>
</evidence>